<evidence type="ECO:0000313" key="2">
    <source>
        <dbReference type="Proteomes" id="UP000094067"/>
    </source>
</evidence>
<gene>
    <name evidence="1" type="ORF">BEI61_03854</name>
</gene>
<dbReference type="Gene3D" id="1.10.10.10">
    <property type="entry name" value="Winged helix-like DNA-binding domain superfamily/Winged helix DNA-binding domain"/>
    <property type="match status" value="1"/>
</dbReference>
<dbReference type="Proteomes" id="UP000094067">
    <property type="component" value="Unassembled WGS sequence"/>
</dbReference>
<dbReference type="Pfam" id="PF01475">
    <property type="entry name" value="FUR"/>
    <property type="match status" value="1"/>
</dbReference>
<evidence type="ECO:0000313" key="1">
    <source>
        <dbReference type="EMBL" id="ODM03060.1"/>
    </source>
</evidence>
<dbReference type="InterPro" id="IPR036388">
    <property type="entry name" value="WH-like_DNA-bd_sf"/>
</dbReference>
<dbReference type="InterPro" id="IPR036390">
    <property type="entry name" value="WH_DNA-bd_sf"/>
</dbReference>
<dbReference type="SUPFAM" id="SSF46785">
    <property type="entry name" value="Winged helix' DNA-binding domain"/>
    <property type="match status" value="1"/>
</dbReference>
<organism evidence="1 2">
    <name type="scientific">Eisenbergiella tayi</name>
    <dbReference type="NCBI Taxonomy" id="1432052"/>
    <lineage>
        <taxon>Bacteria</taxon>
        <taxon>Bacillati</taxon>
        <taxon>Bacillota</taxon>
        <taxon>Clostridia</taxon>
        <taxon>Lachnospirales</taxon>
        <taxon>Lachnospiraceae</taxon>
        <taxon>Eisenbergiella</taxon>
    </lineage>
</organism>
<dbReference type="InterPro" id="IPR002481">
    <property type="entry name" value="FUR"/>
</dbReference>
<reference evidence="1 2" key="1">
    <citation type="submission" date="2016-07" db="EMBL/GenBank/DDBJ databases">
        <title>Characterization of isolates of Eisenbergiella tayi derived from blood cultures, using whole genome sequencing.</title>
        <authorList>
            <person name="Burdz T."/>
            <person name="Wiebe D."/>
            <person name="Huynh C."/>
            <person name="Bernard K."/>
        </authorList>
    </citation>
    <scope>NUCLEOTIDE SEQUENCE [LARGE SCALE GENOMIC DNA]</scope>
    <source>
        <strain evidence="1 2">NML 110608</strain>
    </source>
</reference>
<sequence length="168" mass="19289">MPDIKNNQGKRKLPDSRSYHRLQMQRDMIVEKLRERGCRITKQRLTLIDIILEDDCSSCKEIFYKASRINSNIGSATVYRMVSVLEEIGAISRKNMLRVACSEDCSMEDVCTVVLDDNTTYHLSAREWNHVVQTGLRERGYLGKRKVAAITVRPCECGQEDCERPACN</sequence>
<name>A0A1E3A2U3_9FIRM</name>
<dbReference type="EMBL" id="MCGH01000003">
    <property type="protein sequence ID" value="ODM03060.1"/>
    <property type="molecule type" value="Genomic_DNA"/>
</dbReference>
<proteinExistence type="predicted"/>
<dbReference type="GO" id="GO:0003700">
    <property type="term" value="F:DNA-binding transcription factor activity"/>
    <property type="evidence" value="ECO:0007669"/>
    <property type="project" value="InterPro"/>
</dbReference>
<protein>
    <submittedName>
        <fullName evidence="1">Ferric uptake regulator</fullName>
    </submittedName>
</protein>
<dbReference type="AlphaFoldDB" id="A0A1E3A2U3"/>
<dbReference type="PATRIC" id="fig|1432052.4.peg.4273"/>
<accession>A0A1E3A2U3</accession>
<dbReference type="RefSeq" id="WP_081331312.1">
    <property type="nucleotide sequence ID" value="NZ_MCGH01000003.1"/>
</dbReference>
<comment type="caution">
    <text evidence="1">The sequence shown here is derived from an EMBL/GenBank/DDBJ whole genome shotgun (WGS) entry which is preliminary data.</text>
</comment>